<feature type="domain" description="EamA" evidence="8">
    <location>
        <begin position="146"/>
        <end position="280"/>
    </location>
</feature>
<dbReference type="RefSeq" id="WP_222685270.1">
    <property type="nucleotide sequence ID" value="NZ_JABUBT010000041.1"/>
</dbReference>
<dbReference type="InterPro" id="IPR037185">
    <property type="entry name" value="EmrE-like"/>
</dbReference>
<keyword evidence="4 7" id="KW-1133">Transmembrane helix</keyword>
<evidence type="ECO:0000259" key="8">
    <source>
        <dbReference type="Pfam" id="PF00892"/>
    </source>
</evidence>
<proteinExistence type="inferred from homology"/>
<name>A0ABS7P699_9NOCA</name>
<comment type="caution">
    <text evidence="9">The sequence shown here is derived from an EMBL/GenBank/DDBJ whole genome shotgun (WGS) entry which is preliminary data.</text>
</comment>
<evidence type="ECO:0000256" key="5">
    <source>
        <dbReference type="ARBA" id="ARBA00023136"/>
    </source>
</evidence>
<evidence type="ECO:0000313" key="9">
    <source>
        <dbReference type="EMBL" id="MBY6367953.1"/>
    </source>
</evidence>
<evidence type="ECO:0000256" key="6">
    <source>
        <dbReference type="SAM" id="MobiDB-lite"/>
    </source>
</evidence>
<dbReference type="SUPFAM" id="SSF103481">
    <property type="entry name" value="Multidrug resistance efflux transporter EmrE"/>
    <property type="match status" value="2"/>
</dbReference>
<evidence type="ECO:0000313" key="10">
    <source>
        <dbReference type="Proteomes" id="UP000825228"/>
    </source>
</evidence>
<comment type="similarity">
    <text evidence="2">Belongs to the EamA transporter family.</text>
</comment>
<dbReference type="EMBL" id="JABUBU010000016">
    <property type="protein sequence ID" value="MBY6367953.1"/>
    <property type="molecule type" value="Genomic_DNA"/>
</dbReference>
<dbReference type="InterPro" id="IPR000620">
    <property type="entry name" value="EamA_dom"/>
</dbReference>
<evidence type="ECO:0000256" key="3">
    <source>
        <dbReference type="ARBA" id="ARBA00022692"/>
    </source>
</evidence>
<keyword evidence="3 7" id="KW-0812">Transmembrane</keyword>
<evidence type="ECO:0000256" key="2">
    <source>
        <dbReference type="ARBA" id="ARBA00007362"/>
    </source>
</evidence>
<evidence type="ECO:0000256" key="7">
    <source>
        <dbReference type="SAM" id="Phobius"/>
    </source>
</evidence>
<feature type="transmembrane region" description="Helical" evidence="7">
    <location>
        <begin position="176"/>
        <end position="195"/>
    </location>
</feature>
<keyword evidence="5 7" id="KW-0472">Membrane</keyword>
<keyword evidence="10" id="KW-1185">Reference proteome</keyword>
<reference evidence="9 10" key="1">
    <citation type="submission" date="2020-06" db="EMBL/GenBank/DDBJ databases">
        <title>Taxonomy, biology and ecology of Rhodococcus bacteria occurring in California pistachio and other woody hosts as revealed by genome sequence analyses.</title>
        <authorList>
            <person name="Gai Y."/>
            <person name="Riely B."/>
        </authorList>
    </citation>
    <scope>NUCLEOTIDE SEQUENCE [LARGE SCALE GENOMIC DNA]</scope>
    <source>
        <strain evidence="9 10">BP-281</strain>
    </source>
</reference>
<feature type="transmembrane region" description="Helical" evidence="7">
    <location>
        <begin position="90"/>
        <end position="113"/>
    </location>
</feature>
<feature type="transmembrane region" description="Helical" evidence="7">
    <location>
        <begin position="65"/>
        <end position="84"/>
    </location>
</feature>
<dbReference type="PANTHER" id="PTHR32322:SF2">
    <property type="entry name" value="EAMA DOMAIN-CONTAINING PROTEIN"/>
    <property type="match status" value="1"/>
</dbReference>
<dbReference type="Proteomes" id="UP000825228">
    <property type="component" value="Unassembled WGS sequence"/>
</dbReference>
<feature type="transmembrane region" description="Helical" evidence="7">
    <location>
        <begin position="261"/>
        <end position="280"/>
    </location>
</feature>
<gene>
    <name evidence="9" type="ORF">HQ603_14455</name>
</gene>
<dbReference type="InterPro" id="IPR050638">
    <property type="entry name" value="AA-Vitamin_Transporters"/>
</dbReference>
<dbReference type="Pfam" id="PF00892">
    <property type="entry name" value="EamA"/>
    <property type="match status" value="2"/>
</dbReference>
<sequence length="311" mass="31554">MNRDTALATVLVVTWSSGFVGAELGTRSASGHAVLAWRFVVAALLLGLVVLVRRRRAPGPALRRQAALGVLMQCLYLGGIYTGVEYGVSAGLSALIAALQPMVVAALAAAFLGRRIGPRAVTGLLLGIVGVAVVVGGALGGAAPWWAYALTVGGTVSLSVGTLLQSRVPDRVPVTLGLAVQSATAAVFFLAWSVVAGDAMPPADGPFWFAVGWTVLLSTFLAIGSYLVVIARRGATAASALLYLTPPVTMIWAWAMFDDALGVATVIGLVLCAVAVALVLRPTGPGREADSGAGAGTTYRSPATADTAASS</sequence>
<feature type="domain" description="EamA" evidence="8">
    <location>
        <begin position="7"/>
        <end position="135"/>
    </location>
</feature>
<feature type="transmembrane region" description="Helical" evidence="7">
    <location>
        <begin position="145"/>
        <end position="164"/>
    </location>
</feature>
<feature type="transmembrane region" description="Helical" evidence="7">
    <location>
        <begin position="207"/>
        <end position="229"/>
    </location>
</feature>
<evidence type="ECO:0000256" key="4">
    <source>
        <dbReference type="ARBA" id="ARBA00022989"/>
    </source>
</evidence>
<feature type="transmembrane region" description="Helical" evidence="7">
    <location>
        <begin position="236"/>
        <end position="255"/>
    </location>
</feature>
<feature type="region of interest" description="Disordered" evidence="6">
    <location>
        <begin position="287"/>
        <end position="311"/>
    </location>
</feature>
<dbReference type="PANTHER" id="PTHR32322">
    <property type="entry name" value="INNER MEMBRANE TRANSPORTER"/>
    <property type="match status" value="1"/>
</dbReference>
<feature type="transmembrane region" description="Helical" evidence="7">
    <location>
        <begin position="32"/>
        <end position="53"/>
    </location>
</feature>
<protein>
    <submittedName>
        <fullName evidence="9">DMT family transporter</fullName>
    </submittedName>
</protein>
<comment type="subcellular location">
    <subcellularLocation>
        <location evidence="1">Membrane</location>
        <topology evidence="1">Multi-pass membrane protein</topology>
    </subcellularLocation>
</comment>
<feature type="transmembrane region" description="Helical" evidence="7">
    <location>
        <begin position="120"/>
        <end position="139"/>
    </location>
</feature>
<accession>A0ABS7P699</accession>
<evidence type="ECO:0000256" key="1">
    <source>
        <dbReference type="ARBA" id="ARBA00004141"/>
    </source>
</evidence>
<organism evidence="9 10">
    <name type="scientific">Rhodococcoides corynebacterioides</name>
    <dbReference type="NCBI Taxonomy" id="53972"/>
    <lineage>
        <taxon>Bacteria</taxon>
        <taxon>Bacillati</taxon>
        <taxon>Actinomycetota</taxon>
        <taxon>Actinomycetes</taxon>
        <taxon>Mycobacteriales</taxon>
        <taxon>Nocardiaceae</taxon>
        <taxon>Rhodococcoides</taxon>
    </lineage>
</organism>